<feature type="domain" description="Helicase C-terminal" evidence="8">
    <location>
        <begin position="458"/>
        <end position="637"/>
    </location>
</feature>
<evidence type="ECO:0000256" key="3">
    <source>
        <dbReference type="ARBA" id="ARBA00022806"/>
    </source>
</evidence>
<evidence type="ECO:0000313" key="10">
    <source>
        <dbReference type="Proteomes" id="UP000266313"/>
    </source>
</evidence>
<keyword evidence="10" id="KW-1185">Reference proteome</keyword>
<sequence>MQKRGTLRGRAGNVSAYYSNELSKIGKTCSQVNGTGKNKGEGVRLMTTQVLTPHQSQFYAWLLTRRAAGDTVESLASTLVDAQVDLNPHQVEAALFACKNPLSRGVILADEVGLGKTIEAGLVIAQRWAERRRRILIIVPANLRKQWHQEMQDKFGLQGLILEAKSYNAIRKQECRNPFLTSSAPIICSYQFAKTKADDIKGIDWDLVVLDEAHRLRNVYKPSNVIARTLKDALARVHSKVLLTATPLQNSLLELYGLVSIIDDRVFGDLDSFRAQFSSPSKVQSFESLRARLAGICKRTLRRQVQPYVSYTARRAIVQEFTPSDEEKELSSLVADYLRRPNLKALPEGQRQLISLVLWKLLASSTHAIAGALETMANRLQKVLDKAREIPDLAEALDEDYESLDETADEWDDQGSGGESLQPDERAAIAQEIEELRQFKALATNIRDNAKGKALLTALDRAFAELDRLGAPKKAVIFTESRRTQDYLCSLLADTSYGEGIVLFNGTNSDARAQAIYQDWLKRHAGTDRITGSKTADTRAALVEHFKERGTIMIATEAGAEGINLQFCSLVINYDLPWNPQRIEQRIGRCHRYGQMFDVVVVNFVDRSNEADARVYELLAEKFQLFEGVFGASDEVLGTIGSGVDFERRIAEIYKNCRDPETIKASFEQLQLDLSGEINEAMVKTRQLLLENFDEEVQERLRIRAEDSRAARGRYERMLMDLTRAELGDCAEFDDDGFVLRRLPDKEIEGVALGRYELPRRSGDAHLYRLGYPLAEWVIRQAKSRQLPGCRLTFDYDAYGTQVSTLKPYRGKSGWLTVKLITVEALGNREEHLIVAASTVDGTVLAEDDPEKLLRFPARTQPSASPADADELLSADVEARKLQLLREINQRNLSYFQQEVEKLDAWADDLKLGLEQEIKEIDREIKEIRRTAAISPTLDEKLHWQRRQRELEGKRNKLRRELFDRQDEVESQRNDLIGQLETQLQQKVTEETLFTIKWELI</sequence>
<dbReference type="Gene3D" id="3.40.50.10810">
    <property type="entry name" value="Tandem AAA-ATPase domain"/>
    <property type="match status" value="1"/>
</dbReference>
<gene>
    <name evidence="9" type="ORF">sS8_2122</name>
</gene>
<dbReference type="GO" id="GO:0004386">
    <property type="term" value="F:helicase activity"/>
    <property type="evidence" value="ECO:0007669"/>
    <property type="project" value="UniProtKB-KW"/>
</dbReference>
<dbReference type="GO" id="GO:0005524">
    <property type="term" value="F:ATP binding"/>
    <property type="evidence" value="ECO:0007669"/>
    <property type="project" value="UniProtKB-KW"/>
</dbReference>
<keyword evidence="3" id="KW-0347">Helicase</keyword>
<dbReference type="EMBL" id="AP017928">
    <property type="protein sequence ID" value="BBA34074.1"/>
    <property type="molecule type" value="Genomic_DNA"/>
</dbReference>
<dbReference type="Proteomes" id="UP000266313">
    <property type="component" value="Chromosome"/>
</dbReference>
<evidence type="ECO:0000259" key="8">
    <source>
        <dbReference type="PROSITE" id="PS51194"/>
    </source>
</evidence>
<reference evidence="9 10" key="1">
    <citation type="submission" date="2016-12" db="EMBL/GenBank/DDBJ databases">
        <title>Genome sequencing of Methylocaldum marinum.</title>
        <authorList>
            <person name="Takeuchi M."/>
            <person name="Kamagata Y."/>
            <person name="Hiraoka S."/>
            <person name="Oshima K."/>
            <person name="Hattori M."/>
            <person name="Iwasaki W."/>
        </authorList>
    </citation>
    <scope>NUCLEOTIDE SEQUENCE [LARGE SCALE GENOMIC DNA]</scope>
    <source>
        <strain evidence="9 10">S8</strain>
    </source>
</reference>
<dbReference type="Pfam" id="PF00271">
    <property type="entry name" value="Helicase_C"/>
    <property type="match status" value="1"/>
</dbReference>
<evidence type="ECO:0000256" key="2">
    <source>
        <dbReference type="ARBA" id="ARBA00022801"/>
    </source>
</evidence>
<feature type="compositionally biased region" description="Acidic residues" evidence="6">
    <location>
        <begin position="404"/>
        <end position="413"/>
    </location>
</feature>
<evidence type="ECO:0000256" key="6">
    <source>
        <dbReference type="SAM" id="MobiDB-lite"/>
    </source>
</evidence>
<dbReference type="SMART" id="SM00490">
    <property type="entry name" value="HELICc"/>
    <property type="match status" value="1"/>
</dbReference>
<dbReference type="InterPro" id="IPR000330">
    <property type="entry name" value="SNF2_N"/>
</dbReference>
<keyword evidence="2" id="KW-0378">Hydrolase</keyword>
<feature type="domain" description="Helicase ATP-binding" evidence="7">
    <location>
        <begin position="97"/>
        <end position="265"/>
    </location>
</feature>
<keyword evidence="1" id="KW-0547">Nucleotide-binding</keyword>
<organism evidence="9 10">
    <name type="scientific">Methylocaldum marinum</name>
    <dbReference type="NCBI Taxonomy" id="1432792"/>
    <lineage>
        <taxon>Bacteria</taxon>
        <taxon>Pseudomonadati</taxon>
        <taxon>Pseudomonadota</taxon>
        <taxon>Gammaproteobacteria</taxon>
        <taxon>Methylococcales</taxon>
        <taxon>Methylococcaceae</taxon>
        <taxon>Methylocaldum</taxon>
    </lineage>
</organism>
<keyword evidence="5" id="KW-0175">Coiled coil</keyword>
<dbReference type="InterPro" id="IPR001650">
    <property type="entry name" value="Helicase_C-like"/>
</dbReference>
<evidence type="ECO:0000256" key="4">
    <source>
        <dbReference type="ARBA" id="ARBA00022840"/>
    </source>
</evidence>
<evidence type="ECO:0000256" key="5">
    <source>
        <dbReference type="SAM" id="Coils"/>
    </source>
</evidence>
<dbReference type="InterPro" id="IPR027417">
    <property type="entry name" value="P-loop_NTPase"/>
</dbReference>
<evidence type="ECO:0000259" key="7">
    <source>
        <dbReference type="PROSITE" id="PS51192"/>
    </source>
</evidence>
<feature type="region of interest" description="Disordered" evidence="6">
    <location>
        <begin position="404"/>
        <end position="423"/>
    </location>
</feature>
<dbReference type="PROSITE" id="PS51192">
    <property type="entry name" value="HELICASE_ATP_BIND_1"/>
    <property type="match status" value="1"/>
</dbReference>
<dbReference type="InterPro" id="IPR057342">
    <property type="entry name" value="DEXDc_RapA"/>
</dbReference>
<dbReference type="InterPro" id="IPR038718">
    <property type="entry name" value="SNF2-like_sf"/>
</dbReference>
<dbReference type="CDD" id="cd18793">
    <property type="entry name" value="SF2_C_SNF"/>
    <property type="match status" value="1"/>
</dbReference>
<name>A0A250KRA0_9GAMM</name>
<dbReference type="KEGG" id="mmai:sS8_2122"/>
<protein>
    <submittedName>
        <fullName evidence="9">SNF2-like protein</fullName>
    </submittedName>
</protein>
<evidence type="ECO:0000313" key="9">
    <source>
        <dbReference type="EMBL" id="BBA34074.1"/>
    </source>
</evidence>
<dbReference type="AlphaFoldDB" id="A0A250KRA0"/>
<accession>A0A250KRA0</accession>
<proteinExistence type="predicted"/>
<feature type="coiled-coil region" evidence="5">
    <location>
        <begin position="911"/>
        <end position="961"/>
    </location>
</feature>
<dbReference type="Gene3D" id="3.40.50.300">
    <property type="entry name" value="P-loop containing nucleotide triphosphate hydrolases"/>
    <property type="match status" value="1"/>
</dbReference>
<dbReference type="SMART" id="SM00487">
    <property type="entry name" value="DEXDc"/>
    <property type="match status" value="1"/>
</dbReference>
<dbReference type="PROSITE" id="PS51194">
    <property type="entry name" value="HELICASE_CTER"/>
    <property type="match status" value="1"/>
</dbReference>
<dbReference type="SUPFAM" id="SSF52540">
    <property type="entry name" value="P-loop containing nucleoside triphosphate hydrolases"/>
    <property type="match status" value="2"/>
</dbReference>
<dbReference type="InterPro" id="IPR049730">
    <property type="entry name" value="SNF2/RAD54-like_C"/>
</dbReference>
<dbReference type="CDD" id="cd18011">
    <property type="entry name" value="DEXDc_RapA"/>
    <property type="match status" value="1"/>
</dbReference>
<dbReference type="GO" id="GO:0016787">
    <property type="term" value="F:hydrolase activity"/>
    <property type="evidence" value="ECO:0007669"/>
    <property type="project" value="UniProtKB-KW"/>
</dbReference>
<evidence type="ECO:0000256" key="1">
    <source>
        <dbReference type="ARBA" id="ARBA00022741"/>
    </source>
</evidence>
<dbReference type="PANTHER" id="PTHR10799">
    <property type="entry name" value="SNF2/RAD54 HELICASE FAMILY"/>
    <property type="match status" value="1"/>
</dbReference>
<keyword evidence="4" id="KW-0067">ATP-binding</keyword>
<dbReference type="Pfam" id="PF00176">
    <property type="entry name" value="SNF2-rel_dom"/>
    <property type="match status" value="1"/>
</dbReference>
<dbReference type="InterPro" id="IPR014001">
    <property type="entry name" value="Helicase_ATP-bd"/>
</dbReference>